<evidence type="ECO:0000256" key="3">
    <source>
        <dbReference type="SAM" id="MobiDB-lite"/>
    </source>
</evidence>
<evidence type="ECO:0000256" key="2">
    <source>
        <dbReference type="ARBA" id="ARBA00022801"/>
    </source>
</evidence>
<dbReference type="GO" id="GO:0006508">
    <property type="term" value="P:proteolysis"/>
    <property type="evidence" value="ECO:0007669"/>
    <property type="project" value="UniProtKB-KW"/>
</dbReference>
<evidence type="ECO:0000259" key="4">
    <source>
        <dbReference type="Pfam" id="PF02902"/>
    </source>
</evidence>
<evidence type="ECO:0000313" key="5">
    <source>
        <dbReference type="EMBL" id="QHU02475.1"/>
    </source>
</evidence>
<feature type="domain" description="Ubiquitin-like protease family profile" evidence="4">
    <location>
        <begin position="247"/>
        <end position="376"/>
    </location>
</feature>
<proteinExistence type="predicted"/>
<dbReference type="EMBL" id="MN740359">
    <property type="protein sequence ID" value="QHU02475.1"/>
    <property type="molecule type" value="Genomic_DNA"/>
</dbReference>
<sequence>MEKKPKRVKTKRVKTKRDKTKRVKTKRVKTKRDKTKRDKTKRDKTKRDKTKRDKTKRDKTKRDKTKKRKTKKRKTKKRKTKKRKTKKKNLKKKVSLKNKKLQVKCSPKLKNDTLPFTCYTSKGLHKIKNIWNMKHPDRKIKSNEPRNIWRSLHYVLNNSCNKESCWLKHKAIKEDIDLETKEYTFAPEAPQEWRENPVEWLTSVDILEVMKQYEKTYNCFDFIGPSPIDYDKHVAYGECVWEELCEFSLSKQIKEKKPKIGIIFNLDSHDKPGSHWVALFIDTKREEIYYLDSYGEKIPAQINKFANKIKKQSLKIGRKKEYELLVNKRRHQFSESECGMYSLYFIIQMLKGVTFKKFTSKRIKDSYMMKLRKIYFNQ</sequence>
<dbReference type="SUPFAM" id="SSF54001">
    <property type="entry name" value="Cysteine proteinases"/>
    <property type="match status" value="1"/>
</dbReference>
<dbReference type="Gene3D" id="3.40.395.10">
    <property type="entry name" value="Adenoviral Proteinase, Chain A"/>
    <property type="match status" value="1"/>
</dbReference>
<dbReference type="InterPro" id="IPR038765">
    <property type="entry name" value="Papain-like_cys_pep_sf"/>
</dbReference>
<evidence type="ECO:0000256" key="1">
    <source>
        <dbReference type="ARBA" id="ARBA00022670"/>
    </source>
</evidence>
<protein>
    <recommendedName>
        <fullName evidence="4">Ubiquitin-like protease family profile domain-containing protein</fullName>
    </recommendedName>
</protein>
<accession>A0A6C0J9L3</accession>
<dbReference type="InterPro" id="IPR003653">
    <property type="entry name" value="Peptidase_C48_C"/>
</dbReference>
<dbReference type="GO" id="GO:0008234">
    <property type="term" value="F:cysteine-type peptidase activity"/>
    <property type="evidence" value="ECO:0007669"/>
    <property type="project" value="InterPro"/>
</dbReference>
<reference evidence="5" key="1">
    <citation type="journal article" date="2020" name="Nature">
        <title>Giant virus diversity and host interactions through global metagenomics.</title>
        <authorList>
            <person name="Schulz F."/>
            <person name="Roux S."/>
            <person name="Paez-Espino D."/>
            <person name="Jungbluth S."/>
            <person name="Walsh D.A."/>
            <person name="Denef V.J."/>
            <person name="McMahon K.D."/>
            <person name="Konstantinidis K.T."/>
            <person name="Eloe-Fadrosh E.A."/>
            <person name="Kyrpides N.C."/>
            <person name="Woyke T."/>
        </authorList>
    </citation>
    <scope>NUCLEOTIDE SEQUENCE</scope>
    <source>
        <strain evidence="5">GVMAG-M-3300025880-75</strain>
    </source>
</reference>
<dbReference type="Pfam" id="PF02902">
    <property type="entry name" value="Peptidase_C48"/>
    <property type="match status" value="1"/>
</dbReference>
<keyword evidence="1" id="KW-0645">Protease</keyword>
<keyword evidence="2" id="KW-0378">Hydrolase</keyword>
<organism evidence="5">
    <name type="scientific">viral metagenome</name>
    <dbReference type="NCBI Taxonomy" id="1070528"/>
    <lineage>
        <taxon>unclassified sequences</taxon>
        <taxon>metagenomes</taxon>
        <taxon>organismal metagenomes</taxon>
    </lineage>
</organism>
<dbReference type="AlphaFoldDB" id="A0A6C0J9L3"/>
<feature type="region of interest" description="Disordered" evidence="3">
    <location>
        <begin position="1"/>
        <end position="98"/>
    </location>
</feature>
<name>A0A6C0J9L3_9ZZZZ</name>